<keyword evidence="3" id="KW-1185">Reference proteome</keyword>
<feature type="region of interest" description="Disordered" evidence="1">
    <location>
        <begin position="188"/>
        <end position="209"/>
    </location>
</feature>
<dbReference type="EnsemblMetazoa" id="CLYHEMT015613.1">
    <property type="protein sequence ID" value="CLYHEMP015613.1"/>
    <property type="gene ID" value="CLYHEMG015613"/>
</dbReference>
<evidence type="ECO:0000313" key="3">
    <source>
        <dbReference type="Proteomes" id="UP000594262"/>
    </source>
</evidence>
<accession>A0A7M5X1K7</accession>
<name>A0A7M5X1K7_9CNID</name>
<feature type="compositionally biased region" description="Polar residues" evidence="1">
    <location>
        <begin position="188"/>
        <end position="200"/>
    </location>
</feature>
<organism evidence="2 3">
    <name type="scientific">Clytia hemisphaerica</name>
    <dbReference type="NCBI Taxonomy" id="252671"/>
    <lineage>
        <taxon>Eukaryota</taxon>
        <taxon>Metazoa</taxon>
        <taxon>Cnidaria</taxon>
        <taxon>Hydrozoa</taxon>
        <taxon>Hydroidolina</taxon>
        <taxon>Leptothecata</taxon>
        <taxon>Obeliida</taxon>
        <taxon>Clytiidae</taxon>
        <taxon>Clytia</taxon>
    </lineage>
</organism>
<dbReference type="AlphaFoldDB" id="A0A7M5X1K7"/>
<evidence type="ECO:0000313" key="2">
    <source>
        <dbReference type="EnsemblMetazoa" id="CLYHEMP015613.1"/>
    </source>
</evidence>
<evidence type="ECO:0000256" key="1">
    <source>
        <dbReference type="SAM" id="MobiDB-lite"/>
    </source>
</evidence>
<dbReference type="Proteomes" id="UP000594262">
    <property type="component" value="Unplaced"/>
</dbReference>
<reference evidence="2" key="1">
    <citation type="submission" date="2021-01" db="UniProtKB">
        <authorList>
            <consortium name="EnsemblMetazoa"/>
        </authorList>
    </citation>
    <scope>IDENTIFICATION</scope>
</reference>
<proteinExistence type="predicted"/>
<protein>
    <submittedName>
        <fullName evidence="2">Uncharacterized protein</fullName>
    </submittedName>
</protein>
<sequence>MADKIIAAPKITEKGFIAMKICPKCTKKIGVASKSCAHCGHIITKKESQVKERSGTINASRRKGDIKKIDKIMSSKRKSEKSGSSLKKKKKKLEVTLFIRKDKDDSVHPLQYAPDWENFKKKLEELTSTSNVKTSLTYTQVYAGQKIKCHLNGKSFETFNTFIKKQALTDTPVELNMGTIPFKQIMDEQQPSSSSTMQHNSNKRTKQKDEMNVETIVAGLNERDWDISYVHTFAEQERTQVMKYLVTKALSTTKCSDCTNRHDIKFIDINKLSSENIETLMIPTEVRMLSLKRAIFETIYGNGSLLLNCLYAQCPICGTIVSLGHFNDICQKKDHLIEHIRAKHFSDPVRSSHRGLGYMYIQRNEQYQTNNKVCEIPKGEKCSSGSLHKFCQVEVPGTRKSPFDNSPITLNPPKIPEPLKCKEHSDTDLTSADIAFNITTKTRLTNTEFTHYISSLAPHINVSATSQALFKGPNAEIVINDTADAARNGIIGK</sequence>